<accession>B7PKH7</accession>
<dbReference type="InParanoid" id="B7PKH7"/>
<dbReference type="PaxDb" id="6945-B7PKH7"/>
<dbReference type="EnsemblMetazoa" id="ISCW018439-RA">
    <property type="protein sequence ID" value="ISCW018439-PA"/>
    <property type="gene ID" value="ISCW018439"/>
</dbReference>
<dbReference type="EMBL" id="ABJB010430377">
    <property type="status" value="NOT_ANNOTATED_CDS"/>
    <property type="molecule type" value="Genomic_DNA"/>
</dbReference>
<dbReference type="HOGENOM" id="CLU_1940419_0_0_1"/>
<organism>
    <name type="scientific">Ixodes scapularis</name>
    <name type="common">Black-legged tick</name>
    <name type="synonym">Deer tick</name>
    <dbReference type="NCBI Taxonomy" id="6945"/>
    <lineage>
        <taxon>Eukaryota</taxon>
        <taxon>Metazoa</taxon>
        <taxon>Ecdysozoa</taxon>
        <taxon>Arthropoda</taxon>
        <taxon>Chelicerata</taxon>
        <taxon>Arachnida</taxon>
        <taxon>Acari</taxon>
        <taxon>Parasitiformes</taxon>
        <taxon>Ixodida</taxon>
        <taxon>Ixodoidea</taxon>
        <taxon>Ixodidae</taxon>
        <taxon>Ixodinae</taxon>
        <taxon>Ixodes</taxon>
    </lineage>
</organism>
<evidence type="ECO:0000313" key="3">
    <source>
        <dbReference type="EnsemblMetazoa" id="ISCW018439-PA"/>
    </source>
</evidence>
<dbReference type="EMBL" id="DS733854">
    <property type="protein sequence ID" value="EEC07099.1"/>
    <property type="molecule type" value="Genomic_DNA"/>
</dbReference>
<dbReference type="VEuPathDB" id="VectorBase:ISCW018439"/>
<protein>
    <submittedName>
        <fullName evidence="2 3">Uncharacterized protein</fullName>
    </submittedName>
</protein>
<gene>
    <name evidence="2" type="ORF">IscW_ISCW018439</name>
</gene>
<sequence length="130" mass="13518">MNLRRSKGRHFAGRGSVKATTLGHGSMELLTGPRVYTGPSLGCPNGPGSGSDGEGYSQPPPKYPGYGSLPRNSAAKTAKGRNGGSRGRLSLRRGPSSSSTSDNNSDATDSEMPLHRRANGQASQSRESSE</sequence>
<feature type="compositionally biased region" description="Polar residues" evidence="1">
    <location>
        <begin position="120"/>
        <end position="130"/>
    </location>
</feature>
<evidence type="ECO:0000313" key="4">
    <source>
        <dbReference type="Proteomes" id="UP000001555"/>
    </source>
</evidence>
<reference evidence="2 4" key="1">
    <citation type="submission" date="2008-03" db="EMBL/GenBank/DDBJ databases">
        <title>Annotation of Ixodes scapularis.</title>
        <authorList>
            <consortium name="Ixodes scapularis Genome Project Consortium"/>
            <person name="Caler E."/>
            <person name="Hannick L.I."/>
            <person name="Bidwell S."/>
            <person name="Joardar V."/>
            <person name="Thiagarajan M."/>
            <person name="Amedeo P."/>
            <person name="Galinsky K.J."/>
            <person name="Schobel S."/>
            <person name="Inman J."/>
            <person name="Hostetler J."/>
            <person name="Miller J."/>
            <person name="Hammond M."/>
            <person name="Megy K."/>
            <person name="Lawson D."/>
            <person name="Kodira C."/>
            <person name="Sutton G."/>
            <person name="Meyer J."/>
            <person name="Hill C.A."/>
            <person name="Birren B."/>
            <person name="Nene V."/>
            <person name="Collins F."/>
            <person name="Alarcon-Chaidez F."/>
            <person name="Wikel S."/>
            <person name="Strausberg R."/>
        </authorList>
    </citation>
    <scope>NUCLEOTIDE SEQUENCE [LARGE SCALE GENOMIC DNA]</scope>
    <source>
        <strain evidence="4">Wikel</strain>
        <strain evidence="2">Wikel colony</strain>
    </source>
</reference>
<feature type="compositionally biased region" description="Low complexity" evidence="1">
    <location>
        <begin position="92"/>
        <end position="107"/>
    </location>
</feature>
<dbReference type="EMBL" id="ABJB010917831">
    <property type="status" value="NOT_ANNOTATED_CDS"/>
    <property type="molecule type" value="Genomic_DNA"/>
</dbReference>
<feature type="region of interest" description="Disordered" evidence="1">
    <location>
        <begin position="1"/>
        <end position="130"/>
    </location>
</feature>
<feature type="compositionally biased region" description="Basic residues" evidence="1">
    <location>
        <begin position="1"/>
        <end position="12"/>
    </location>
</feature>
<keyword evidence="4" id="KW-1185">Reference proteome</keyword>
<reference evidence="3" key="2">
    <citation type="submission" date="2020-05" db="UniProtKB">
        <authorList>
            <consortium name="EnsemblMetazoa"/>
        </authorList>
    </citation>
    <scope>IDENTIFICATION</scope>
    <source>
        <strain evidence="3">wikel</strain>
    </source>
</reference>
<dbReference type="AlphaFoldDB" id="B7PKH7"/>
<dbReference type="VEuPathDB" id="VectorBase:ISCI018439"/>
<evidence type="ECO:0000313" key="2">
    <source>
        <dbReference type="EMBL" id="EEC07099.1"/>
    </source>
</evidence>
<dbReference type="OrthoDB" id="6432440at2759"/>
<dbReference type="VEuPathDB" id="VectorBase:ISCP_016893"/>
<name>B7PKH7_IXOSC</name>
<dbReference type="Proteomes" id="UP000001555">
    <property type="component" value="Unassembled WGS sequence"/>
</dbReference>
<evidence type="ECO:0000256" key="1">
    <source>
        <dbReference type="SAM" id="MobiDB-lite"/>
    </source>
</evidence>
<proteinExistence type="predicted"/>